<name>A0ABR1ETI5_NECAM</name>
<feature type="compositionally biased region" description="Low complexity" evidence="2">
    <location>
        <begin position="300"/>
        <end position="319"/>
    </location>
</feature>
<organism evidence="4 5">
    <name type="scientific">Necator americanus</name>
    <name type="common">Human hookworm</name>
    <dbReference type="NCBI Taxonomy" id="51031"/>
    <lineage>
        <taxon>Eukaryota</taxon>
        <taxon>Metazoa</taxon>
        <taxon>Ecdysozoa</taxon>
        <taxon>Nematoda</taxon>
        <taxon>Chromadorea</taxon>
        <taxon>Rhabditida</taxon>
        <taxon>Rhabditina</taxon>
        <taxon>Rhabditomorpha</taxon>
        <taxon>Strongyloidea</taxon>
        <taxon>Ancylostomatidae</taxon>
        <taxon>Bunostominae</taxon>
        <taxon>Necator</taxon>
    </lineage>
</organism>
<protein>
    <recommendedName>
        <fullName evidence="6">Collagen triple helix repeat protein</fullName>
    </recommendedName>
</protein>
<dbReference type="PANTHER" id="PTHR24637:SF421">
    <property type="entry name" value="CUTICLE COLLAGEN DPY-2"/>
    <property type="match status" value="1"/>
</dbReference>
<keyword evidence="1" id="KW-0677">Repeat</keyword>
<keyword evidence="5" id="KW-1185">Reference proteome</keyword>
<dbReference type="EMBL" id="JAVFWL010000006">
    <property type="protein sequence ID" value="KAK6765957.1"/>
    <property type="molecule type" value="Genomic_DNA"/>
</dbReference>
<evidence type="ECO:0008006" key="6">
    <source>
        <dbReference type="Google" id="ProtNLM"/>
    </source>
</evidence>
<dbReference type="PANTHER" id="PTHR24637">
    <property type="entry name" value="COLLAGEN"/>
    <property type="match status" value="1"/>
</dbReference>
<evidence type="ECO:0000256" key="3">
    <source>
        <dbReference type="SAM" id="Phobius"/>
    </source>
</evidence>
<feature type="transmembrane region" description="Helical" evidence="3">
    <location>
        <begin position="137"/>
        <end position="158"/>
    </location>
</feature>
<evidence type="ECO:0000256" key="1">
    <source>
        <dbReference type="ARBA" id="ARBA00022737"/>
    </source>
</evidence>
<keyword evidence="3" id="KW-0812">Transmembrane</keyword>
<feature type="compositionally biased region" description="Basic residues" evidence="2">
    <location>
        <begin position="398"/>
        <end position="413"/>
    </location>
</feature>
<gene>
    <name evidence="4" type="primary">Necator_chrX.g25876</name>
    <name evidence="4" type="ORF">RB195_025710</name>
</gene>
<reference evidence="4 5" key="1">
    <citation type="submission" date="2023-08" db="EMBL/GenBank/DDBJ databases">
        <title>A Necator americanus chromosomal reference genome.</title>
        <authorList>
            <person name="Ilik V."/>
            <person name="Petrzelkova K.J."/>
            <person name="Pardy F."/>
            <person name="Fuh T."/>
            <person name="Niatou-Singa F.S."/>
            <person name="Gouil Q."/>
            <person name="Baker L."/>
            <person name="Ritchie M.E."/>
            <person name="Jex A.R."/>
            <person name="Gazzola D."/>
            <person name="Li H."/>
            <person name="Toshio Fujiwara R."/>
            <person name="Zhan B."/>
            <person name="Aroian R.V."/>
            <person name="Pafco B."/>
            <person name="Schwarz E.M."/>
        </authorList>
    </citation>
    <scope>NUCLEOTIDE SEQUENCE [LARGE SCALE GENOMIC DNA]</scope>
    <source>
        <strain evidence="4 5">Aroian</strain>
        <tissue evidence="4">Whole animal</tissue>
    </source>
</reference>
<keyword evidence="3" id="KW-1133">Transmembrane helix</keyword>
<dbReference type="Pfam" id="PF01391">
    <property type="entry name" value="Collagen"/>
    <property type="match status" value="1"/>
</dbReference>
<feature type="compositionally biased region" description="Low complexity" evidence="2">
    <location>
        <begin position="346"/>
        <end position="358"/>
    </location>
</feature>
<evidence type="ECO:0000313" key="4">
    <source>
        <dbReference type="EMBL" id="KAK6765957.1"/>
    </source>
</evidence>
<keyword evidence="3" id="KW-0472">Membrane</keyword>
<feature type="region of interest" description="Disordered" evidence="2">
    <location>
        <begin position="210"/>
        <end position="413"/>
    </location>
</feature>
<dbReference type="InterPro" id="IPR008160">
    <property type="entry name" value="Collagen"/>
</dbReference>
<comment type="caution">
    <text evidence="4">The sequence shown here is derived from an EMBL/GenBank/DDBJ whole genome shotgun (WGS) entry which is preliminary data.</text>
</comment>
<sequence>MLERMISRPEAHHHRHDMPYSCCFMKEVATGMATTLTESCRPICRKPARMRCSHHPKQKRRSKQVPISSCVEDVKHMKHATIIQISAVQKRCMSTDLRQGNKCTIVDITVSIIVLCAMWISSYLWVLRMDLARSSSYMAIGISNVVIITTLAYIPYMLTQIDSVLDTMKVHNDEFQRIETMLKMEFRELRDTPGGPRKRRHTSGNCACDSANNCPPGAKGMPGRSGLDGETGSPGKPGETGGVGVAGDYVKPQATGCRQCPPGPAGQPGYMGSPGEPGSAGDGGAPGMSGRPGGPGMAGMPGENGPEGPAGNMGEAGPAGSDGVRGEKGPVGEKGPAGEIGMKGAPGFSGRDGSSGSMGPPGPPGEDGAPGSPGFPGGMGSPAIEGGPGEDASYCKCPARRSLKTQRTRKVKA</sequence>
<proteinExistence type="predicted"/>
<evidence type="ECO:0000313" key="5">
    <source>
        <dbReference type="Proteomes" id="UP001303046"/>
    </source>
</evidence>
<accession>A0ABR1ETI5</accession>
<evidence type="ECO:0000256" key="2">
    <source>
        <dbReference type="SAM" id="MobiDB-lite"/>
    </source>
</evidence>
<feature type="transmembrane region" description="Helical" evidence="3">
    <location>
        <begin position="103"/>
        <end position="125"/>
    </location>
</feature>
<dbReference type="Proteomes" id="UP001303046">
    <property type="component" value="Unassembled WGS sequence"/>
</dbReference>
<feature type="compositionally biased region" description="Gly residues" evidence="2">
    <location>
        <begin position="278"/>
        <end position="299"/>
    </location>
</feature>